<reference evidence="2" key="1">
    <citation type="journal article" date="2021" name="Nat. Commun.">
        <title>Genetic determinants of endophytism in the Arabidopsis root mycobiome.</title>
        <authorList>
            <person name="Mesny F."/>
            <person name="Miyauchi S."/>
            <person name="Thiergart T."/>
            <person name="Pickel B."/>
            <person name="Atanasova L."/>
            <person name="Karlsson M."/>
            <person name="Huettel B."/>
            <person name="Barry K.W."/>
            <person name="Haridas S."/>
            <person name="Chen C."/>
            <person name="Bauer D."/>
            <person name="Andreopoulos W."/>
            <person name="Pangilinan J."/>
            <person name="LaButti K."/>
            <person name="Riley R."/>
            <person name="Lipzen A."/>
            <person name="Clum A."/>
            <person name="Drula E."/>
            <person name="Henrissat B."/>
            <person name="Kohler A."/>
            <person name="Grigoriev I.V."/>
            <person name="Martin F.M."/>
            <person name="Hacquard S."/>
        </authorList>
    </citation>
    <scope>NUCLEOTIDE SEQUENCE</scope>
    <source>
        <strain evidence="2">FSSC 5 MPI-SDFR-AT-0091</strain>
    </source>
</reference>
<organism evidence="2 3">
    <name type="scientific">Fusarium solani</name>
    <name type="common">Filamentous fungus</name>
    <dbReference type="NCBI Taxonomy" id="169388"/>
    <lineage>
        <taxon>Eukaryota</taxon>
        <taxon>Fungi</taxon>
        <taxon>Dikarya</taxon>
        <taxon>Ascomycota</taxon>
        <taxon>Pezizomycotina</taxon>
        <taxon>Sordariomycetes</taxon>
        <taxon>Hypocreomycetidae</taxon>
        <taxon>Hypocreales</taxon>
        <taxon>Nectriaceae</taxon>
        <taxon>Fusarium</taxon>
        <taxon>Fusarium solani species complex</taxon>
    </lineage>
</organism>
<sequence length="204" mass="21710">MRNGNGGLAVGRLACVSRCLVCRVDFTYLDASCSRHAGRQETLSTLAPSPARRDRSFVRPLPNRGWWADKKKPRRAPTHPAPRTPPGIRLLVPRISLSNQGFSLLVSSPHTLPGKPSRFGRHLATHHLLGAASSLTSHCTGVHVSFCSKQSGLSRQGHSSIADQGTEASPQLGDDTVPVGQSPCLDAYTPSRNGPGAKPVADNA</sequence>
<name>A0A9P9H3R2_FUSSL</name>
<keyword evidence="3" id="KW-1185">Reference proteome</keyword>
<feature type="region of interest" description="Disordered" evidence="1">
    <location>
        <begin position="153"/>
        <end position="204"/>
    </location>
</feature>
<dbReference type="EMBL" id="JAGTJS010000013">
    <property type="protein sequence ID" value="KAH7249292.1"/>
    <property type="molecule type" value="Genomic_DNA"/>
</dbReference>
<gene>
    <name evidence="2" type="ORF">B0J15DRAFT_52063</name>
</gene>
<feature type="compositionally biased region" description="Polar residues" evidence="1">
    <location>
        <begin position="153"/>
        <end position="169"/>
    </location>
</feature>
<evidence type="ECO:0000256" key="1">
    <source>
        <dbReference type="SAM" id="MobiDB-lite"/>
    </source>
</evidence>
<proteinExistence type="predicted"/>
<dbReference type="Proteomes" id="UP000736672">
    <property type="component" value="Unassembled WGS sequence"/>
</dbReference>
<evidence type="ECO:0000313" key="3">
    <source>
        <dbReference type="Proteomes" id="UP000736672"/>
    </source>
</evidence>
<accession>A0A9P9H3R2</accession>
<dbReference type="AlphaFoldDB" id="A0A9P9H3R2"/>
<protein>
    <submittedName>
        <fullName evidence="2">Uncharacterized protein</fullName>
    </submittedName>
</protein>
<evidence type="ECO:0000313" key="2">
    <source>
        <dbReference type="EMBL" id="KAH7249292.1"/>
    </source>
</evidence>
<comment type="caution">
    <text evidence="2">The sequence shown here is derived from an EMBL/GenBank/DDBJ whole genome shotgun (WGS) entry which is preliminary data.</text>
</comment>
<feature type="region of interest" description="Disordered" evidence="1">
    <location>
        <begin position="63"/>
        <end position="88"/>
    </location>
</feature>